<evidence type="ECO:0000259" key="8">
    <source>
        <dbReference type="Pfam" id="PF00330"/>
    </source>
</evidence>
<evidence type="ECO:0000259" key="9">
    <source>
        <dbReference type="Pfam" id="PF00694"/>
    </source>
</evidence>
<keyword evidence="4 7" id="KW-0408">Iron</keyword>
<feature type="binding site" evidence="7">
    <location>
        <position position="527"/>
    </location>
    <ligand>
        <name>[4Fe-4S] cluster</name>
        <dbReference type="ChEBI" id="CHEBI:49883"/>
    </ligand>
</feature>
<dbReference type="UniPathway" id="UPA00223"/>
<evidence type="ECO:0000256" key="3">
    <source>
        <dbReference type="ARBA" id="ARBA00022723"/>
    </source>
</evidence>
<proteinExistence type="inferred from homology"/>
<evidence type="ECO:0000313" key="10">
    <source>
        <dbReference type="EMBL" id="CUQ77464.1"/>
    </source>
</evidence>
<dbReference type="CDD" id="cd01577">
    <property type="entry name" value="IPMI_Swivel"/>
    <property type="match status" value="1"/>
</dbReference>
<comment type="function">
    <text evidence="7">Catalyzes the isomerization between 2-isopropylmalate and 3-isopropylmalate, via the formation of 2-isopropylmaleate.</text>
</comment>
<comment type="catalytic activity">
    <reaction evidence="7">
        <text>(2R,3S)-3-isopropylmalate = (2S)-2-isopropylmalate</text>
        <dbReference type="Rhea" id="RHEA:32287"/>
        <dbReference type="ChEBI" id="CHEBI:1178"/>
        <dbReference type="ChEBI" id="CHEBI:35121"/>
        <dbReference type="EC" id="4.2.1.33"/>
    </reaction>
</comment>
<keyword evidence="3 7" id="KW-0479">Metal-binding</keyword>
<dbReference type="GO" id="GO:0006099">
    <property type="term" value="P:tricarboxylic acid cycle"/>
    <property type="evidence" value="ECO:0007669"/>
    <property type="project" value="UniProtKB-UniPathway"/>
</dbReference>
<feature type="binding site" evidence="7">
    <location>
        <position position="467"/>
    </location>
    <ligand>
        <name>[4Fe-4S] cluster</name>
        <dbReference type="ChEBI" id="CHEBI:49883"/>
    </ligand>
</feature>
<keyword evidence="7" id="KW-0100">Branched-chain amino acid biosynthesis</keyword>
<dbReference type="InterPro" id="IPR033941">
    <property type="entry name" value="IPMI_cat"/>
</dbReference>
<keyword evidence="7" id="KW-0028">Amino-acid biosynthesis</keyword>
<evidence type="ECO:0000256" key="4">
    <source>
        <dbReference type="ARBA" id="ARBA00023004"/>
    </source>
</evidence>
<dbReference type="InterPro" id="IPR006251">
    <property type="entry name" value="Homoacnase/IPMdehydase_lsu"/>
</dbReference>
<organism evidence="10 12">
    <name type="scientific">Lachnospira eligens</name>
    <dbReference type="NCBI Taxonomy" id="39485"/>
    <lineage>
        <taxon>Bacteria</taxon>
        <taxon>Bacillati</taxon>
        <taxon>Bacillota</taxon>
        <taxon>Clostridia</taxon>
        <taxon>Lachnospirales</taxon>
        <taxon>Lachnospiraceae</taxon>
        <taxon>Lachnospira</taxon>
    </lineage>
</organism>
<dbReference type="InterPro" id="IPR011826">
    <property type="entry name" value="HAcnase/IPMdehydase_lsu_prok"/>
</dbReference>
<name>A0A174YQR4_9FIRM</name>
<dbReference type="SUPFAM" id="SSF52016">
    <property type="entry name" value="LeuD/IlvD-like"/>
    <property type="match status" value="1"/>
</dbReference>
<dbReference type="Pfam" id="PF00694">
    <property type="entry name" value="Aconitase_C"/>
    <property type="match status" value="1"/>
</dbReference>
<dbReference type="Gene3D" id="3.30.499.10">
    <property type="entry name" value="Aconitase, domain 3"/>
    <property type="match status" value="2"/>
</dbReference>
<reference evidence="10 12" key="1">
    <citation type="submission" date="2015-09" db="EMBL/GenBank/DDBJ databases">
        <authorList>
            <consortium name="Pathogen Informatics"/>
        </authorList>
    </citation>
    <scope>NUCLEOTIDE SEQUENCE [LARGE SCALE GENOMIC DNA]</scope>
    <source>
        <strain evidence="10 12">2789STDY5834875</strain>
    </source>
</reference>
<dbReference type="NCBIfam" id="TIGR02087">
    <property type="entry name" value="LEUD_arch"/>
    <property type="match status" value="1"/>
</dbReference>
<dbReference type="CDD" id="cd01583">
    <property type="entry name" value="IPMI"/>
    <property type="match status" value="1"/>
</dbReference>
<dbReference type="EMBL" id="CZBU01000003">
    <property type="protein sequence ID" value="CUQ77464.1"/>
    <property type="molecule type" value="Genomic_DNA"/>
</dbReference>
<keyword evidence="7" id="KW-0432">Leucine biosynthesis</keyword>
<dbReference type="Proteomes" id="UP000481964">
    <property type="component" value="Unassembled WGS sequence"/>
</dbReference>
<comment type="cofactor">
    <cofactor evidence="7">
        <name>[4Fe-4S] cluster</name>
        <dbReference type="ChEBI" id="CHEBI:49883"/>
    </cofactor>
    <text evidence="7">Binds 1 [4Fe-4S] cluster per subunit.</text>
</comment>
<dbReference type="Gene3D" id="3.20.19.10">
    <property type="entry name" value="Aconitase, domain 4"/>
    <property type="match status" value="1"/>
</dbReference>
<evidence type="ECO:0000313" key="12">
    <source>
        <dbReference type="Proteomes" id="UP000095621"/>
    </source>
</evidence>
<dbReference type="InterPro" id="IPR001030">
    <property type="entry name" value="Acoase/IPM_deHydtase_lsu_aba"/>
</dbReference>
<keyword evidence="2 7" id="KW-0004">4Fe-4S</keyword>
<dbReference type="InterPro" id="IPR033940">
    <property type="entry name" value="IPMI_Swivel"/>
</dbReference>
<dbReference type="InterPro" id="IPR011827">
    <property type="entry name" value="LeuD_type2/HacB/DmdB"/>
</dbReference>
<reference evidence="11 13" key="2">
    <citation type="journal article" date="2019" name="Nat. Med.">
        <title>A library of human gut bacterial isolates paired with longitudinal multiomics data enables mechanistic microbiome research.</title>
        <authorList>
            <person name="Poyet M."/>
            <person name="Groussin M."/>
            <person name="Gibbons S.M."/>
            <person name="Avila-Pacheco J."/>
            <person name="Jiang X."/>
            <person name="Kearney S.M."/>
            <person name="Perrotta A.R."/>
            <person name="Berdy B."/>
            <person name="Zhao S."/>
            <person name="Lieberman T.D."/>
            <person name="Swanson P.K."/>
            <person name="Smith M."/>
            <person name="Roesemann S."/>
            <person name="Alexander J.E."/>
            <person name="Rich S.A."/>
            <person name="Livny J."/>
            <person name="Vlamakis H."/>
            <person name="Clish C."/>
            <person name="Bullock K."/>
            <person name="Deik A."/>
            <person name="Scott J."/>
            <person name="Pierce K.A."/>
            <person name="Xavier R.J."/>
            <person name="Alm E.J."/>
        </authorList>
    </citation>
    <scope>NUCLEOTIDE SEQUENCE [LARGE SCALE GENOMIC DNA]</scope>
    <source>
        <strain evidence="11 13">BIOML-A1</strain>
    </source>
</reference>
<dbReference type="HAMAP" id="MF_01027">
    <property type="entry name" value="LeuC_type2"/>
    <property type="match status" value="1"/>
</dbReference>
<dbReference type="SUPFAM" id="SSF53732">
    <property type="entry name" value="Aconitase iron-sulfur domain"/>
    <property type="match status" value="1"/>
</dbReference>
<dbReference type="InterPro" id="IPR000573">
    <property type="entry name" value="AconitaseA/IPMdHydase_ssu_swvl"/>
</dbReference>
<keyword evidence="6 7" id="KW-0456">Lyase</keyword>
<dbReference type="PRINTS" id="PR00415">
    <property type="entry name" value="ACONITASE"/>
</dbReference>
<dbReference type="PANTHER" id="PTHR43822">
    <property type="entry name" value="HOMOACONITASE, MITOCHONDRIAL-RELATED"/>
    <property type="match status" value="1"/>
</dbReference>
<comment type="subunit">
    <text evidence="7">Heterodimer of LeuC and LeuD.</text>
</comment>
<evidence type="ECO:0000313" key="11">
    <source>
        <dbReference type="EMBL" id="MSC56450.1"/>
    </source>
</evidence>
<dbReference type="InterPro" id="IPR015931">
    <property type="entry name" value="Acnase/IPM_dHydase_lsu_aba_1/3"/>
</dbReference>
<sequence length="586" mass="62791">MGRIFKFDKDVDTDQIIASQYLLFPTIDEMKSHTFESLDSDFASAVKPGDFVVADDNFGCGSSREQAPSVLKALGVKAVIAKSFARIFYRNAINIGLPVIVCKELHDEVNAGDECELSLEDGIITVNGKTYTCTKLPAKMQAILNQGGLIASLNDEAEESESAAVTAGEAKHGMTIAEKIIARAAGLSQVKAGDIATVTLDRLMSNDGTTHLTIGMYEKLKNPHIADKDKLVWIVDHNIPSDSPKTAASQKKMRDFAKANDIKFYEGEGVCHQVMMENHVVPGELIFGADSHTCAYGALGAFGTGVGCTDYLYAMVTGTSWVMVPGTLRFNLKGKLSDGVYARDLILSIIGKIGANGANYKAMEFAGEGLHSLSMADRISICNLCVEAGAKTALMEVDDVAMDYLKEHGREPKACFTSDDDAVFEQVYDIDLSTIQPIVAKPHFVDNVVPAKESLGVKIDEAFLGSCNNGRIEDLRVGAAIIKGKKVAPKVRFLVVPASRSVYLQAMKEGLLDIFMDAGAIVMNPNCSVCWGSCQGVIGEGETLISTGTRNFKGRAGHKDSFVYLASAATVTASAIKGEIATADMV</sequence>
<dbReference type="NCBIfam" id="TIGR02086">
    <property type="entry name" value="IPMI_arch"/>
    <property type="match status" value="1"/>
</dbReference>
<feature type="domain" description="Aconitase/3-isopropylmalate dehydratase large subunit alpha/beta/alpha" evidence="8">
    <location>
        <begin position="191"/>
        <end position="578"/>
    </location>
</feature>
<dbReference type="Proteomes" id="UP000095621">
    <property type="component" value="Unassembled WGS sequence"/>
</dbReference>
<dbReference type="EC" id="4.2.1.33" evidence="7"/>
<gene>
    <name evidence="10" type="primary">dmdA_1</name>
    <name evidence="7" type="synonym">leuC</name>
    <name evidence="10" type="ORF">ERS852490_01581</name>
    <name evidence="11" type="ORF">GKE48_03135</name>
</gene>
<feature type="binding site" evidence="7">
    <location>
        <position position="530"/>
    </location>
    <ligand>
        <name>[4Fe-4S] cluster</name>
        <dbReference type="ChEBI" id="CHEBI:49883"/>
    </ligand>
</feature>
<evidence type="ECO:0000256" key="6">
    <source>
        <dbReference type="ARBA" id="ARBA00023239"/>
    </source>
</evidence>
<comment type="subunit">
    <text evidence="1">Monomer.</text>
</comment>
<accession>A0A174YQR4</accession>
<evidence type="ECO:0000313" key="13">
    <source>
        <dbReference type="Proteomes" id="UP000481964"/>
    </source>
</evidence>
<comment type="similarity">
    <text evidence="7">Belongs to the aconitase/IPM isomerase family. LeuC type 2 subfamily.</text>
</comment>
<dbReference type="PANTHER" id="PTHR43822:SF2">
    <property type="entry name" value="HOMOACONITASE, MITOCHONDRIAL"/>
    <property type="match status" value="1"/>
</dbReference>
<dbReference type="GO" id="GO:0046872">
    <property type="term" value="F:metal ion binding"/>
    <property type="evidence" value="ECO:0007669"/>
    <property type="project" value="UniProtKB-KW"/>
</dbReference>
<evidence type="ECO:0000256" key="5">
    <source>
        <dbReference type="ARBA" id="ARBA00023014"/>
    </source>
</evidence>
<dbReference type="EMBL" id="WKRD01000002">
    <property type="protein sequence ID" value="MSC56450.1"/>
    <property type="molecule type" value="Genomic_DNA"/>
</dbReference>
<keyword evidence="5 7" id="KW-0411">Iron-sulfur</keyword>
<dbReference type="GO" id="GO:0003861">
    <property type="term" value="F:3-isopropylmalate dehydratase activity"/>
    <property type="evidence" value="ECO:0007669"/>
    <property type="project" value="UniProtKB-UniRule"/>
</dbReference>
<evidence type="ECO:0000256" key="1">
    <source>
        <dbReference type="ARBA" id="ARBA00011245"/>
    </source>
</evidence>
<dbReference type="InterPro" id="IPR050067">
    <property type="entry name" value="IPM_dehydratase_rel_enz"/>
</dbReference>
<dbReference type="NCBIfam" id="NF001614">
    <property type="entry name" value="PRK00402.1"/>
    <property type="match status" value="1"/>
</dbReference>
<evidence type="ECO:0000256" key="2">
    <source>
        <dbReference type="ARBA" id="ARBA00022485"/>
    </source>
</evidence>
<protein>
    <recommendedName>
        <fullName evidence="7">3-isopropylmalate dehydratase large subunit</fullName>
        <ecNumber evidence="7">4.2.1.33</ecNumber>
    </recommendedName>
    <alternativeName>
        <fullName evidence="7">Alpha-IPM isomerase</fullName>
        <shortName evidence="7">IPMI</shortName>
    </alternativeName>
    <alternativeName>
        <fullName evidence="7">Isopropylmalate isomerase</fullName>
    </alternativeName>
</protein>
<dbReference type="Pfam" id="PF00330">
    <property type="entry name" value="Aconitase"/>
    <property type="match status" value="1"/>
</dbReference>
<dbReference type="OrthoDB" id="9802769at2"/>
<dbReference type="GO" id="GO:0009098">
    <property type="term" value="P:L-leucine biosynthetic process"/>
    <property type="evidence" value="ECO:0007669"/>
    <property type="project" value="UniProtKB-UniRule"/>
</dbReference>
<evidence type="ECO:0000256" key="7">
    <source>
        <dbReference type="HAMAP-Rule" id="MF_01027"/>
    </source>
</evidence>
<dbReference type="InterPro" id="IPR015928">
    <property type="entry name" value="Aconitase/3IPM_dehydase_swvl"/>
</dbReference>
<dbReference type="GO" id="GO:0051539">
    <property type="term" value="F:4 iron, 4 sulfur cluster binding"/>
    <property type="evidence" value="ECO:0007669"/>
    <property type="project" value="UniProtKB-KW"/>
</dbReference>
<dbReference type="UniPathway" id="UPA00048">
    <property type="reaction ID" value="UER00071"/>
</dbReference>
<comment type="pathway">
    <text evidence="7">Amino-acid biosynthesis; L-leucine biosynthesis; L-leucine from 3-methyl-2-oxobutanoate: step 2/4.</text>
</comment>
<feature type="domain" description="Aconitase A/isopropylmalate dehydratase small subunit swivel" evidence="9">
    <location>
        <begin position="51"/>
        <end position="97"/>
    </location>
</feature>
<dbReference type="InterPro" id="IPR036008">
    <property type="entry name" value="Aconitase_4Fe-4S_dom"/>
</dbReference>
<dbReference type="NCBIfam" id="TIGR01343">
    <property type="entry name" value="hacA_fam"/>
    <property type="match status" value="1"/>
</dbReference>
<dbReference type="AlphaFoldDB" id="A0A174YQR4"/>